<evidence type="ECO:0000313" key="8">
    <source>
        <dbReference type="Proteomes" id="UP000277294"/>
    </source>
</evidence>
<feature type="transmembrane region" description="Helical" evidence="6">
    <location>
        <begin position="35"/>
        <end position="54"/>
    </location>
</feature>
<dbReference type="GO" id="GO:0005886">
    <property type="term" value="C:plasma membrane"/>
    <property type="evidence" value="ECO:0007669"/>
    <property type="project" value="UniProtKB-SubCell"/>
</dbReference>
<keyword evidence="4 6" id="KW-1133">Transmembrane helix</keyword>
<dbReference type="Proteomes" id="UP000277294">
    <property type="component" value="Unassembled WGS sequence"/>
</dbReference>
<feature type="transmembrane region" description="Helical" evidence="6">
    <location>
        <begin position="7"/>
        <end position="23"/>
    </location>
</feature>
<dbReference type="AlphaFoldDB" id="A0A3P4B7I1"/>
<evidence type="ECO:0000313" key="7">
    <source>
        <dbReference type="EMBL" id="VCU72259.1"/>
    </source>
</evidence>
<feature type="transmembrane region" description="Helical" evidence="6">
    <location>
        <begin position="96"/>
        <end position="118"/>
    </location>
</feature>
<evidence type="ECO:0000256" key="6">
    <source>
        <dbReference type="SAM" id="Phobius"/>
    </source>
</evidence>
<comment type="subcellular location">
    <subcellularLocation>
        <location evidence="1">Cell membrane</location>
        <topology evidence="1">Multi-pass membrane protein</topology>
    </subcellularLocation>
</comment>
<reference evidence="7 8" key="1">
    <citation type="submission" date="2018-10" db="EMBL/GenBank/DDBJ databases">
        <authorList>
            <person name="Criscuolo A."/>
        </authorList>
    </citation>
    <scope>NUCLEOTIDE SEQUENCE [LARGE SCALE GENOMIC DNA]</scope>
    <source>
        <strain evidence="7">DnA1</strain>
    </source>
</reference>
<gene>
    <name evidence="7" type="primary">cidA</name>
    <name evidence="7" type="ORF">PIGHUM_04358</name>
</gene>
<accession>A0A3P4B7I1</accession>
<evidence type="ECO:0000256" key="5">
    <source>
        <dbReference type="ARBA" id="ARBA00023136"/>
    </source>
</evidence>
<dbReference type="RefSeq" id="WP_124081841.1">
    <property type="nucleotide sequence ID" value="NZ_UWPJ01000039.1"/>
</dbReference>
<evidence type="ECO:0000256" key="1">
    <source>
        <dbReference type="ARBA" id="ARBA00004651"/>
    </source>
</evidence>
<dbReference type="PANTHER" id="PTHR33931">
    <property type="entry name" value="HOLIN-LIKE PROTEIN CIDA-RELATED"/>
    <property type="match status" value="1"/>
</dbReference>
<evidence type="ECO:0000256" key="2">
    <source>
        <dbReference type="ARBA" id="ARBA00022475"/>
    </source>
</evidence>
<sequence>MKRLTPLATRILQVLALIAVWWAGDALVQRTGLPVPGGVVGLFAVLALLLSGWLPLARIDRGAKWLLADMLVFFIPAVVAIVRYQDLLKTEGVKLMVVIVLGNACVMLVTALTVEWVAGRRRGMGGEGSAS</sequence>
<feature type="transmembrane region" description="Helical" evidence="6">
    <location>
        <begin position="66"/>
        <end position="84"/>
    </location>
</feature>
<dbReference type="InterPro" id="IPR005538">
    <property type="entry name" value="LrgA/CidA"/>
</dbReference>
<name>A0A3P4B7I1_9BURK</name>
<dbReference type="EMBL" id="UWPJ01000039">
    <property type="protein sequence ID" value="VCU72259.1"/>
    <property type="molecule type" value="Genomic_DNA"/>
</dbReference>
<protein>
    <submittedName>
        <fullName evidence="7">Holin-like protein CidA</fullName>
    </submittedName>
</protein>
<proteinExistence type="predicted"/>
<evidence type="ECO:0000256" key="4">
    <source>
        <dbReference type="ARBA" id="ARBA00022989"/>
    </source>
</evidence>
<keyword evidence="2" id="KW-1003">Cell membrane</keyword>
<keyword evidence="8" id="KW-1185">Reference proteome</keyword>
<keyword evidence="3 6" id="KW-0812">Transmembrane</keyword>
<keyword evidence="5 6" id="KW-0472">Membrane</keyword>
<evidence type="ECO:0000256" key="3">
    <source>
        <dbReference type="ARBA" id="ARBA00022692"/>
    </source>
</evidence>
<dbReference type="Pfam" id="PF03788">
    <property type="entry name" value="LrgA"/>
    <property type="match status" value="1"/>
</dbReference>
<organism evidence="7 8">
    <name type="scientific">Pigmentiphaga humi</name>
    <dbReference type="NCBI Taxonomy" id="2478468"/>
    <lineage>
        <taxon>Bacteria</taxon>
        <taxon>Pseudomonadati</taxon>
        <taxon>Pseudomonadota</taxon>
        <taxon>Betaproteobacteria</taxon>
        <taxon>Burkholderiales</taxon>
        <taxon>Alcaligenaceae</taxon>
        <taxon>Pigmentiphaga</taxon>
    </lineage>
</organism>
<dbReference type="OrthoDB" id="194658at2"/>
<dbReference type="PANTHER" id="PTHR33931:SF2">
    <property type="entry name" value="HOLIN-LIKE PROTEIN CIDA"/>
    <property type="match status" value="1"/>
</dbReference>